<dbReference type="eggNOG" id="COG3147">
    <property type="taxonomic scope" value="Bacteria"/>
</dbReference>
<keyword evidence="2" id="KW-1133">Transmembrane helix</keyword>
<dbReference type="PROSITE" id="PS51724">
    <property type="entry name" value="SPOR"/>
    <property type="match status" value="1"/>
</dbReference>
<protein>
    <submittedName>
        <fullName evidence="4">Sporulation domain protein</fullName>
    </submittedName>
</protein>
<sequence length="247" mass="26009">MASDNLNEQEIQFKKRARRRLVGAVALVLLMVTVLPMLLDDRASKAPQQEIAISIPSQDSEFNSKIVPVKPEATATTEQSGSATPEDQPVTEPESTGEIAPLSPPIESRAEPVAPAKPAAVKPAATPAPVKTAPSAAVAKPSEAVKPAETKPAESKPVAAEVAKKDSSEKVAGFLVQVGVFSDPDNVKQLQQKLAGLGIKSNTEKLDTPKGPKIRLRSQLYSTRPQAEQALDKIKGAGLTGMVVTSK</sequence>
<dbReference type="EMBL" id="CP001674">
    <property type="protein sequence ID" value="ACT50787.1"/>
    <property type="molecule type" value="Genomic_DNA"/>
</dbReference>
<accession>C6XE12</accession>
<dbReference type="SUPFAM" id="SSF110997">
    <property type="entry name" value="Sporulation related repeat"/>
    <property type="match status" value="1"/>
</dbReference>
<gene>
    <name evidence="4" type="ordered locus">Msip34_1542</name>
</gene>
<organism evidence="4 5">
    <name type="scientific">Methylovorus glucosotrophus (strain SIP3-4)</name>
    <dbReference type="NCBI Taxonomy" id="582744"/>
    <lineage>
        <taxon>Bacteria</taxon>
        <taxon>Pseudomonadati</taxon>
        <taxon>Pseudomonadota</taxon>
        <taxon>Betaproteobacteria</taxon>
        <taxon>Nitrosomonadales</taxon>
        <taxon>Methylophilaceae</taxon>
        <taxon>Methylovorus</taxon>
    </lineage>
</organism>
<dbReference type="HOGENOM" id="CLU_068683_0_0_4"/>
<evidence type="ECO:0000259" key="3">
    <source>
        <dbReference type="PROSITE" id="PS51724"/>
    </source>
</evidence>
<dbReference type="Pfam" id="PF05036">
    <property type="entry name" value="SPOR"/>
    <property type="match status" value="1"/>
</dbReference>
<feature type="compositionally biased region" description="Polar residues" evidence="1">
    <location>
        <begin position="74"/>
        <end position="85"/>
    </location>
</feature>
<feature type="region of interest" description="Disordered" evidence="1">
    <location>
        <begin position="62"/>
        <end position="166"/>
    </location>
</feature>
<dbReference type="OrthoDB" id="5298834at2"/>
<feature type="domain" description="SPOR" evidence="3">
    <location>
        <begin position="168"/>
        <end position="246"/>
    </location>
</feature>
<dbReference type="Proteomes" id="UP000002743">
    <property type="component" value="Chromosome"/>
</dbReference>
<dbReference type="RefSeq" id="WP_015830213.1">
    <property type="nucleotide sequence ID" value="NC_012969.1"/>
</dbReference>
<dbReference type="KEGG" id="mei:Msip34_1542"/>
<reference evidence="5" key="1">
    <citation type="submission" date="2009-07" db="EMBL/GenBank/DDBJ databases">
        <title>Complete sequence of chromosome of Methylovorus sp. SIP3-4.</title>
        <authorList>
            <person name="Lucas S."/>
            <person name="Copeland A."/>
            <person name="Lapidus A."/>
            <person name="Glavina del Rio T."/>
            <person name="Tice H."/>
            <person name="Bruce D."/>
            <person name="Goodwin L."/>
            <person name="Pitluck S."/>
            <person name="Clum A."/>
            <person name="Larimer F."/>
            <person name="Land M."/>
            <person name="Hauser L."/>
            <person name="Kyrpides N."/>
            <person name="Mikhailova N."/>
            <person name="Kayluzhnaya M."/>
            <person name="Chistoserdova L."/>
        </authorList>
    </citation>
    <scope>NUCLEOTIDE SEQUENCE [LARGE SCALE GENOMIC DNA]</scope>
    <source>
        <strain evidence="5">SIP3-4</strain>
    </source>
</reference>
<dbReference type="InterPro" id="IPR052521">
    <property type="entry name" value="Cell_div_SPOR-domain"/>
</dbReference>
<evidence type="ECO:0000256" key="1">
    <source>
        <dbReference type="SAM" id="MobiDB-lite"/>
    </source>
</evidence>
<feature type="transmembrane region" description="Helical" evidence="2">
    <location>
        <begin position="21"/>
        <end position="39"/>
    </location>
</feature>
<dbReference type="GO" id="GO:0032506">
    <property type="term" value="P:cytokinetic process"/>
    <property type="evidence" value="ECO:0007669"/>
    <property type="project" value="TreeGrafter"/>
</dbReference>
<dbReference type="GO" id="GO:0032153">
    <property type="term" value="C:cell division site"/>
    <property type="evidence" value="ECO:0007669"/>
    <property type="project" value="TreeGrafter"/>
</dbReference>
<dbReference type="GO" id="GO:0042834">
    <property type="term" value="F:peptidoglycan binding"/>
    <property type="evidence" value="ECO:0007669"/>
    <property type="project" value="InterPro"/>
</dbReference>
<dbReference type="PANTHER" id="PTHR38687">
    <property type="entry name" value="CELL DIVISION PROTEIN DEDD-RELATED"/>
    <property type="match status" value="1"/>
</dbReference>
<dbReference type="GO" id="GO:0030428">
    <property type="term" value="C:cell septum"/>
    <property type="evidence" value="ECO:0007669"/>
    <property type="project" value="TreeGrafter"/>
</dbReference>
<name>C6XE12_METGS</name>
<feature type="compositionally biased region" description="Low complexity" evidence="1">
    <location>
        <begin position="112"/>
        <end position="142"/>
    </location>
</feature>
<dbReference type="InterPro" id="IPR036680">
    <property type="entry name" value="SPOR-like_sf"/>
</dbReference>
<proteinExistence type="predicted"/>
<dbReference type="AlphaFoldDB" id="C6XE12"/>
<keyword evidence="5" id="KW-1185">Reference proteome</keyword>
<dbReference type="PANTHER" id="PTHR38687:SF1">
    <property type="entry name" value="CELL DIVISION PROTEIN DEDD"/>
    <property type="match status" value="1"/>
</dbReference>
<evidence type="ECO:0000313" key="5">
    <source>
        <dbReference type="Proteomes" id="UP000002743"/>
    </source>
</evidence>
<dbReference type="STRING" id="582744.Msip34_1542"/>
<dbReference type="InterPro" id="IPR007730">
    <property type="entry name" value="SPOR-like_dom"/>
</dbReference>
<keyword evidence="2" id="KW-0812">Transmembrane</keyword>
<evidence type="ECO:0000256" key="2">
    <source>
        <dbReference type="SAM" id="Phobius"/>
    </source>
</evidence>
<evidence type="ECO:0000313" key="4">
    <source>
        <dbReference type="EMBL" id="ACT50787.1"/>
    </source>
</evidence>
<reference evidence="4 5" key="2">
    <citation type="journal article" date="2011" name="J. Bacteriol.">
        <title>Genomes of three methylotrophs from a single niche uncover genetic and metabolic divergence of Methylophilaceae.</title>
        <authorList>
            <person name="Lapidus A."/>
            <person name="Clum A."/>
            <person name="Labutti K."/>
            <person name="Kaluzhnaya M.G."/>
            <person name="Lim S."/>
            <person name="Beck D.A."/>
            <person name="Glavina Del Rio T."/>
            <person name="Nolan M."/>
            <person name="Mavromatis K."/>
            <person name="Huntemann M."/>
            <person name="Lucas S."/>
            <person name="Lidstrom M.E."/>
            <person name="Ivanova N."/>
            <person name="Chistoserdova L."/>
        </authorList>
    </citation>
    <scope>NUCLEOTIDE SEQUENCE [LARGE SCALE GENOMIC DNA]</scope>
    <source>
        <strain evidence="4 5">SIP3-4</strain>
    </source>
</reference>
<keyword evidence="2" id="KW-0472">Membrane</keyword>
<dbReference type="Gene3D" id="3.30.70.1070">
    <property type="entry name" value="Sporulation related repeat"/>
    <property type="match status" value="1"/>
</dbReference>